<proteinExistence type="inferred from homology"/>
<keyword evidence="19" id="KW-1185">Reference proteome</keyword>
<evidence type="ECO:0000256" key="3">
    <source>
        <dbReference type="ARBA" id="ARBA00022679"/>
    </source>
</evidence>
<keyword evidence="8 17" id="KW-0472">Membrane</keyword>
<evidence type="ECO:0000256" key="16">
    <source>
        <dbReference type="ARBA" id="ARBA00049966"/>
    </source>
</evidence>
<keyword evidence="4 17" id="KW-0812">Transmembrane</keyword>
<evidence type="ECO:0000256" key="8">
    <source>
        <dbReference type="ARBA" id="ARBA00023136"/>
    </source>
</evidence>
<keyword evidence="3" id="KW-0808">Transferase</keyword>
<feature type="transmembrane region" description="Helical" evidence="17">
    <location>
        <begin position="331"/>
        <end position="352"/>
    </location>
</feature>
<evidence type="ECO:0000256" key="10">
    <source>
        <dbReference type="ARBA" id="ARBA00033270"/>
    </source>
</evidence>
<feature type="transmembrane region" description="Helical" evidence="17">
    <location>
        <begin position="364"/>
        <end position="383"/>
    </location>
</feature>
<evidence type="ECO:0000256" key="11">
    <source>
        <dbReference type="ARBA" id="ARBA00038053"/>
    </source>
</evidence>
<evidence type="ECO:0000256" key="15">
    <source>
        <dbReference type="ARBA" id="ARBA00049902"/>
    </source>
</evidence>
<evidence type="ECO:0000256" key="6">
    <source>
        <dbReference type="ARBA" id="ARBA00022984"/>
    </source>
</evidence>
<evidence type="ECO:0000256" key="4">
    <source>
        <dbReference type="ARBA" id="ARBA00022692"/>
    </source>
</evidence>
<dbReference type="Proteomes" id="UP001304461">
    <property type="component" value="Unassembled WGS sequence"/>
</dbReference>
<organism evidence="18 19">
    <name type="scientific">Cyanobium gracile UHCC 0139</name>
    <dbReference type="NCBI Taxonomy" id="3110308"/>
    <lineage>
        <taxon>Bacteria</taxon>
        <taxon>Bacillati</taxon>
        <taxon>Cyanobacteriota</taxon>
        <taxon>Cyanophyceae</taxon>
        <taxon>Synechococcales</taxon>
        <taxon>Prochlorococcaceae</taxon>
        <taxon>Cyanobium</taxon>
    </lineage>
</organism>
<keyword evidence="6" id="KW-0573">Peptidoglycan synthesis</keyword>
<evidence type="ECO:0000256" key="5">
    <source>
        <dbReference type="ARBA" id="ARBA00022960"/>
    </source>
</evidence>
<feature type="transmembrane region" description="Helical" evidence="17">
    <location>
        <begin position="101"/>
        <end position="125"/>
    </location>
</feature>
<evidence type="ECO:0000256" key="1">
    <source>
        <dbReference type="ARBA" id="ARBA00004141"/>
    </source>
</evidence>
<evidence type="ECO:0000256" key="7">
    <source>
        <dbReference type="ARBA" id="ARBA00022989"/>
    </source>
</evidence>
<dbReference type="InterPro" id="IPR001182">
    <property type="entry name" value="FtsW/RodA"/>
</dbReference>
<keyword evidence="7 17" id="KW-1133">Transmembrane helix</keyword>
<protein>
    <recommendedName>
        <fullName evidence="12">Probable peptidoglycan glycosyltransferase FtsW</fullName>
        <ecNumber evidence="14">2.4.99.28</ecNumber>
    </recommendedName>
    <alternativeName>
        <fullName evidence="13">Cell division protein FtsW</fullName>
    </alternativeName>
    <alternativeName>
        <fullName evidence="10">Cell wall polymerase</fullName>
    </alternativeName>
    <alternativeName>
        <fullName evidence="9">Peptidoglycan polymerase</fullName>
    </alternativeName>
</protein>
<evidence type="ECO:0000256" key="2">
    <source>
        <dbReference type="ARBA" id="ARBA00022676"/>
    </source>
</evidence>
<comment type="caution">
    <text evidence="18">The sequence shown here is derived from an EMBL/GenBank/DDBJ whole genome shotgun (WGS) entry which is preliminary data.</text>
</comment>
<gene>
    <name evidence="18" type="ORF">VB738_06535</name>
</gene>
<evidence type="ECO:0000256" key="14">
    <source>
        <dbReference type="ARBA" id="ARBA00044770"/>
    </source>
</evidence>
<sequence length="408" mass="43822">MGHSRHPPAALSTPAPRLLHGRPGAGFLPLPWQQWPAEARLLLGLVALWSLVGLLVLTSASWWVAEREMGDGAYYVKRQAIWLVASWGLLWLAMRTTMRRWLHLAAPSLLVGALMVAATLVVGTTVNGASRWLVLGPVQLQPSELIKPFIVLQGAVIFSHWRRIALDQKLLWIGIFGVVILLILKQPNLSTAALLGLLLWLMALAGGLPLTLLLGAAGGGIVLGSLSIMINPYQLDRVTSFLNPWRVAQGDGYQLVQSLLAIGSGGVLGSGFGLSTQKLQYLPIQTTDFIFAVFAEEFGYVGSVMLLLFLMIFGFVGLRVALACRSNQHRLVAIGCTTLLVGQSILNIAVASGSMPTTGLPLPMISYGGNSLLSSLFLAGLLLRCSLESSGLEPVRPRRRAPRPAPIG</sequence>
<dbReference type="RefSeq" id="WP_323304985.1">
    <property type="nucleotide sequence ID" value="NZ_JAYGHX010000003.1"/>
</dbReference>
<dbReference type="EC" id="2.4.99.28" evidence="14"/>
<evidence type="ECO:0000256" key="9">
    <source>
        <dbReference type="ARBA" id="ARBA00032370"/>
    </source>
</evidence>
<feature type="transmembrane region" description="Helical" evidence="17">
    <location>
        <begin position="76"/>
        <end position="94"/>
    </location>
</feature>
<name>A0ABU5RT08_9CYAN</name>
<keyword evidence="5" id="KW-0133">Cell shape</keyword>
<dbReference type="PANTHER" id="PTHR30474:SF2">
    <property type="entry name" value="PEPTIDOGLYCAN GLYCOSYLTRANSFERASE FTSW-RELATED"/>
    <property type="match status" value="1"/>
</dbReference>
<evidence type="ECO:0000256" key="12">
    <source>
        <dbReference type="ARBA" id="ARBA00041185"/>
    </source>
</evidence>
<dbReference type="Pfam" id="PF01098">
    <property type="entry name" value="FTSW_RODA_SPOVE"/>
    <property type="match status" value="1"/>
</dbReference>
<accession>A0ABU5RT08</accession>
<evidence type="ECO:0000313" key="18">
    <source>
        <dbReference type="EMBL" id="MEA5390915.1"/>
    </source>
</evidence>
<evidence type="ECO:0000313" key="19">
    <source>
        <dbReference type="Proteomes" id="UP001304461"/>
    </source>
</evidence>
<dbReference type="PANTHER" id="PTHR30474">
    <property type="entry name" value="CELL CYCLE PROTEIN"/>
    <property type="match status" value="1"/>
</dbReference>
<feature type="transmembrane region" description="Helical" evidence="17">
    <location>
        <begin position="170"/>
        <end position="186"/>
    </location>
</feature>
<reference evidence="18 19" key="1">
    <citation type="submission" date="2023-12" db="EMBL/GenBank/DDBJ databases">
        <title>Baltic Sea Cyanobacteria.</title>
        <authorList>
            <person name="Delbaje E."/>
            <person name="Fewer D.P."/>
            <person name="Shishido T.K."/>
        </authorList>
    </citation>
    <scope>NUCLEOTIDE SEQUENCE [LARGE SCALE GENOMIC DNA]</scope>
    <source>
        <strain evidence="18 19">UHCC 0139</strain>
    </source>
</reference>
<comment type="function">
    <text evidence="16">Peptidoglycan polymerase that is essential for cell division.</text>
</comment>
<comment type="catalytic activity">
    <reaction evidence="15">
        <text>[GlcNAc-(1-&gt;4)-Mur2Ac(oyl-L-Ala-gamma-D-Glu-L-Lys-D-Ala-D-Ala)](n)-di-trans,octa-cis-undecaprenyl diphosphate + beta-D-GlcNAc-(1-&gt;4)-Mur2Ac(oyl-L-Ala-gamma-D-Glu-L-Lys-D-Ala-D-Ala)-di-trans,octa-cis-undecaprenyl diphosphate = [GlcNAc-(1-&gt;4)-Mur2Ac(oyl-L-Ala-gamma-D-Glu-L-Lys-D-Ala-D-Ala)](n+1)-di-trans,octa-cis-undecaprenyl diphosphate + di-trans,octa-cis-undecaprenyl diphosphate + H(+)</text>
        <dbReference type="Rhea" id="RHEA:23708"/>
        <dbReference type="Rhea" id="RHEA-COMP:9602"/>
        <dbReference type="Rhea" id="RHEA-COMP:9603"/>
        <dbReference type="ChEBI" id="CHEBI:15378"/>
        <dbReference type="ChEBI" id="CHEBI:58405"/>
        <dbReference type="ChEBI" id="CHEBI:60033"/>
        <dbReference type="ChEBI" id="CHEBI:78435"/>
        <dbReference type="EC" id="2.4.99.28"/>
    </reaction>
</comment>
<feature type="transmembrane region" description="Helical" evidence="17">
    <location>
        <begin position="298"/>
        <end position="322"/>
    </location>
</feature>
<feature type="transmembrane region" description="Helical" evidence="17">
    <location>
        <begin position="41"/>
        <end position="64"/>
    </location>
</feature>
<evidence type="ECO:0000256" key="17">
    <source>
        <dbReference type="SAM" id="Phobius"/>
    </source>
</evidence>
<keyword evidence="2" id="KW-0328">Glycosyltransferase</keyword>
<evidence type="ECO:0000256" key="13">
    <source>
        <dbReference type="ARBA" id="ARBA00041418"/>
    </source>
</evidence>
<comment type="similarity">
    <text evidence="11">Belongs to the SEDS family. FtsW subfamily.</text>
</comment>
<feature type="transmembrane region" description="Helical" evidence="17">
    <location>
        <begin position="198"/>
        <end position="231"/>
    </location>
</feature>
<dbReference type="EMBL" id="JAYGHX010000003">
    <property type="protein sequence ID" value="MEA5390915.1"/>
    <property type="molecule type" value="Genomic_DNA"/>
</dbReference>
<comment type="subcellular location">
    <subcellularLocation>
        <location evidence="1">Membrane</location>
        <topology evidence="1">Multi-pass membrane protein</topology>
    </subcellularLocation>
</comment>